<dbReference type="EMBL" id="ML213507">
    <property type="protein sequence ID" value="TFK53791.1"/>
    <property type="molecule type" value="Genomic_DNA"/>
</dbReference>
<accession>A0A5C3NJK1</accession>
<keyword evidence="2" id="KW-1185">Reference proteome</keyword>
<evidence type="ECO:0000313" key="1">
    <source>
        <dbReference type="EMBL" id="TFK53791.1"/>
    </source>
</evidence>
<organism evidence="1 2">
    <name type="scientific">Heliocybe sulcata</name>
    <dbReference type="NCBI Taxonomy" id="5364"/>
    <lineage>
        <taxon>Eukaryota</taxon>
        <taxon>Fungi</taxon>
        <taxon>Dikarya</taxon>
        <taxon>Basidiomycota</taxon>
        <taxon>Agaricomycotina</taxon>
        <taxon>Agaricomycetes</taxon>
        <taxon>Gloeophyllales</taxon>
        <taxon>Gloeophyllaceae</taxon>
        <taxon>Heliocybe</taxon>
    </lineage>
</organism>
<dbReference type="Proteomes" id="UP000305948">
    <property type="component" value="Unassembled WGS sequence"/>
</dbReference>
<dbReference type="AlphaFoldDB" id="A0A5C3NJK1"/>
<sequence>MASTRPTFADFSEASVLENLGRPLPGRPVLAHLSWSTTTVWHPKHCREPSLPRLASDLGCTIAVFMFLRLRRTETFDASPFSRHYTLIMLLSHIVRSRWQRYWVGVLPIRIRQWRGKGSRVNASRKSAIITAQSAAPLSPGWIGYQATLAN</sequence>
<reference evidence="1 2" key="1">
    <citation type="journal article" date="2019" name="Nat. Ecol. Evol.">
        <title>Megaphylogeny resolves global patterns of mushroom evolution.</title>
        <authorList>
            <person name="Varga T."/>
            <person name="Krizsan K."/>
            <person name="Foldi C."/>
            <person name="Dima B."/>
            <person name="Sanchez-Garcia M."/>
            <person name="Sanchez-Ramirez S."/>
            <person name="Szollosi G.J."/>
            <person name="Szarkandi J.G."/>
            <person name="Papp V."/>
            <person name="Albert L."/>
            <person name="Andreopoulos W."/>
            <person name="Angelini C."/>
            <person name="Antonin V."/>
            <person name="Barry K.W."/>
            <person name="Bougher N.L."/>
            <person name="Buchanan P."/>
            <person name="Buyck B."/>
            <person name="Bense V."/>
            <person name="Catcheside P."/>
            <person name="Chovatia M."/>
            <person name="Cooper J."/>
            <person name="Damon W."/>
            <person name="Desjardin D."/>
            <person name="Finy P."/>
            <person name="Geml J."/>
            <person name="Haridas S."/>
            <person name="Hughes K."/>
            <person name="Justo A."/>
            <person name="Karasinski D."/>
            <person name="Kautmanova I."/>
            <person name="Kiss B."/>
            <person name="Kocsube S."/>
            <person name="Kotiranta H."/>
            <person name="LaButti K.M."/>
            <person name="Lechner B.E."/>
            <person name="Liimatainen K."/>
            <person name="Lipzen A."/>
            <person name="Lukacs Z."/>
            <person name="Mihaltcheva S."/>
            <person name="Morgado L.N."/>
            <person name="Niskanen T."/>
            <person name="Noordeloos M.E."/>
            <person name="Ohm R.A."/>
            <person name="Ortiz-Santana B."/>
            <person name="Ovrebo C."/>
            <person name="Racz N."/>
            <person name="Riley R."/>
            <person name="Savchenko A."/>
            <person name="Shiryaev A."/>
            <person name="Soop K."/>
            <person name="Spirin V."/>
            <person name="Szebenyi C."/>
            <person name="Tomsovsky M."/>
            <person name="Tulloss R.E."/>
            <person name="Uehling J."/>
            <person name="Grigoriev I.V."/>
            <person name="Vagvolgyi C."/>
            <person name="Papp T."/>
            <person name="Martin F.M."/>
            <person name="Miettinen O."/>
            <person name="Hibbett D.S."/>
            <person name="Nagy L.G."/>
        </authorList>
    </citation>
    <scope>NUCLEOTIDE SEQUENCE [LARGE SCALE GENOMIC DNA]</scope>
    <source>
        <strain evidence="1 2">OMC1185</strain>
    </source>
</reference>
<name>A0A5C3NJK1_9AGAM</name>
<protein>
    <submittedName>
        <fullName evidence="1">Uncharacterized protein</fullName>
    </submittedName>
</protein>
<gene>
    <name evidence="1" type="ORF">OE88DRAFT_1282554</name>
</gene>
<evidence type="ECO:0000313" key="2">
    <source>
        <dbReference type="Proteomes" id="UP000305948"/>
    </source>
</evidence>
<proteinExistence type="predicted"/>